<dbReference type="RefSeq" id="XP_012209259.1">
    <property type="nucleotide sequence ID" value="XM_012353869.1"/>
</dbReference>
<dbReference type="PANTHER" id="PTHR11654">
    <property type="entry name" value="OLIGOPEPTIDE TRANSPORTER-RELATED"/>
    <property type="match status" value="1"/>
</dbReference>
<dbReference type="Proteomes" id="UP000030745">
    <property type="component" value="Unassembled WGS sequence"/>
</dbReference>
<evidence type="ECO:0000313" key="3">
    <source>
        <dbReference type="Proteomes" id="UP000030745"/>
    </source>
</evidence>
<name>A0A067BT65_SAPPC</name>
<feature type="transmembrane region" description="Helical" evidence="1">
    <location>
        <begin position="136"/>
        <end position="155"/>
    </location>
</feature>
<gene>
    <name evidence="2" type="ORF">SPRG_14173</name>
</gene>
<feature type="transmembrane region" description="Helical" evidence="1">
    <location>
        <begin position="6"/>
        <end position="22"/>
    </location>
</feature>
<dbReference type="STRING" id="695850.A0A067BT65"/>
<evidence type="ECO:0000256" key="1">
    <source>
        <dbReference type="SAM" id="Phobius"/>
    </source>
</evidence>
<proteinExistence type="predicted"/>
<accession>A0A067BT65</accession>
<dbReference type="KEGG" id="spar:SPRG_14173"/>
<keyword evidence="1" id="KW-1133">Transmembrane helix</keyword>
<dbReference type="EMBL" id="KK583326">
    <property type="protein sequence ID" value="KDO20025.1"/>
    <property type="molecule type" value="Genomic_DNA"/>
</dbReference>
<feature type="transmembrane region" description="Helical" evidence="1">
    <location>
        <begin position="103"/>
        <end position="124"/>
    </location>
</feature>
<dbReference type="InterPro" id="IPR036259">
    <property type="entry name" value="MFS_trans_sf"/>
</dbReference>
<sequence length="187" mass="20318">MLGVFDTLGVAVWIPLLDFIVLPRRQTRYGIRAVDKVAAGLLLSSATMVWVGLVDARPCRLSSTTVSVRDDGTQQPMNNLSWLMAVFYAHVPSHLKSCAQALNSFMMAMGDNLASICTLLFAPYITDNLNDGHLEYMLFALALLATLSALGFLLAMDKLGFGDMTTRRILSDATTTALRARPTDDGG</sequence>
<dbReference type="Gene3D" id="1.20.1250.20">
    <property type="entry name" value="MFS general substrate transporter like domains"/>
    <property type="match status" value="1"/>
</dbReference>
<reference evidence="2 3" key="1">
    <citation type="journal article" date="2013" name="PLoS Genet.">
        <title>Distinctive expansion of potential virulence genes in the genome of the oomycete fish pathogen Saprolegnia parasitica.</title>
        <authorList>
            <person name="Jiang R.H."/>
            <person name="de Bruijn I."/>
            <person name="Haas B.J."/>
            <person name="Belmonte R."/>
            <person name="Lobach L."/>
            <person name="Christie J."/>
            <person name="van den Ackerveken G."/>
            <person name="Bottin A."/>
            <person name="Bulone V."/>
            <person name="Diaz-Moreno S.M."/>
            <person name="Dumas B."/>
            <person name="Fan L."/>
            <person name="Gaulin E."/>
            <person name="Govers F."/>
            <person name="Grenville-Briggs L.J."/>
            <person name="Horner N.R."/>
            <person name="Levin J.Z."/>
            <person name="Mammella M."/>
            <person name="Meijer H.J."/>
            <person name="Morris P."/>
            <person name="Nusbaum C."/>
            <person name="Oome S."/>
            <person name="Phillips A.J."/>
            <person name="van Rooyen D."/>
            <person name="Rzeszutek E."/>
            <person name="Saraiva M."/>
            <person name="Secombes C.J."/>
            <person name="Seidl M.F."/>
            <person name="Snel B."/>
            <person name="Stassen J.H."/>
            <person name="Sykes S."/>
            <person name="Tripathy S."/>
            <person name="van den Berg H."/>
            <person name="Vega-Arreguin J.C."/>
            <person name="Wawra S."/>
            <person name="Young S.K."/>
            <person name="Zeng Q."/>
            <person name="Dieguez-Uribeondo J."/>
            <person name="Russ C."/>
            <person name="Tyler B.M."/>
            <person name="van West P."/>
        </authorList>
    </citation>
    <scope>NUCLEOTIDE SEQUENCE [LARGE SCALE GENOMIC DNA]</scope>
    <source>
        <strain evidence="2 3">CBS 223.65</strain>
    </source>
</reference>
<dbReference type="VEuPathDB" id="FungiDB:SPRG_14173"/>
<dbReference type="OrthoDB" id="120862at2759"/>
<dbReference type="GeneID" id="24135996"/>
<dbReference type="AlphaFoldDB" id="A0A067BT65"/>
<keyword evidence="1" id="KW-0812">Transmembrane</keyword>
<organism evidence="2 3">
    <name type="scientific">Saprolegnia parasitica (strain CBS 223.65)</name>
    <dbReference type="NCBI Taxonomy" id="695850"/>
    <lineage>
        <taxon>Eukaryota</taxon>
        <taxon>Sar</taxon>
        <taxon>Stramenopiles</taxon>
        <taxon>Oomycota</taxon>
        <taxon>Saprolegniomycetes</taxon>
        <taxon>Saprolegniales</taxon>
        <taxon>Saprolegniaceae</taxon>
        <taxon>Saprolegnia</taxon>
    </lineage>
</organism>
<evidence type="ECO:0000313" key="2">
    <source>
        <dbReference type="EMBL" id="KDO20025.1"/>
    </source>
</evidence>
<keyword evidence="3" id="KW-1185">Reference proteome</keyword>
<keyword evidence="1" id="KW-0472">Membrane</keyword>
<protein>
    <submittedName>
        <fullName evidence="2">Uncharacterized protein</fullName>
    </submittedName>
</protein>